<name>A0AA96ZVZ3_9EURY</name>
<gene>
    <name evidence="1" type="ORF">MsAm2_12210</name>
</gene>
<dbReference type="RefSeq" id="WP_338097402.1">
    <property type="nucleotide sequence ID" value="NZ_CP131061.1"/>
</dbReference>
<protein>
    <submittedName>
        <fullName evidence="1">Uncharacterized protein</fullName>
    </submittedName>
</protein>
<proteinExistence type="predicted"/>
<organism evidence="1 2">
    <name type="scientific">Methanolapillus ohkumae</name>
    <dbReference type="NCBI Taxonomy" id="3028298"/>
    <lineage>
        <taxon>Archaea</taxon>
        <taxon>Methanobacteriati</taxon>
        <taxon>Methanobacteriota</taxon>
        <taxon>Stenosarchaea group</taxon>
        <taxon>Methanomicrobia</taxon>
        <taxon>Methanosarcinales</taxon>
        <taxon>Methanosarcinaceae</taxon>
        <taxon>Methanolapillus</taxon>
    </lineage>
</organism>
<dbReference type="GeneID" id="89228647"/>
<reference evidence="1 2" key="1">
    <citation type="submission" date="2023-07" db="EMBL/GenBank/DDBJ databases">
        <title>Closed genome sequence of Methanosarcinaceae archaeon Am2.</title>
        <authorList>
            <person name="Poehlein A."/>
            <person name="Protasov E."/>
            <person name="Platt K."/>
            <person name="Reeh H."/>
            <person name="Daniel R."/>
            <person name="Brune A."/>
        </authorList>
    </citation>
    <scope>NUCLEOTIDE SEQUENCE [LARGE SCALE GENOMIC DNA]</scope>
    <source>
        <strain evidence="1 2">Am2</strain>
    </source>
</reference>
<evidence type="ECO:0000313" key="1">
    <source>
        <dbReference type="EMBL" id="WNY27425.1"/>
    </source>
</evidence>
<evidence type="ECO:0000313" key="2">
    <source>
        <dbReference type="Proteomes" id="UP001304970"/>
    </source>
</evidence>
<dbReference type="Proteomes" id="UP001304970">
    <property type="component" value="Chromosome"/>
</dbReference>
<dbReference type="EMBL" id="CP131061">
    <property type="protein sequence ID" value="WNY27425.1"/>
    <property type="molecule type" value="Genomic_DNA"/>
</dbReference>
<sequence length="217" mass="25930">MMQDTMTQVPMEMFQIQPVSFSFEHETFSNLFVLLRLKKPLKLNIIHTGEYYIVENEELNLFSHHKDLKIAILDLEFHVYCMWEHYVLEKNEKLIPGIAEYKKLLQSFVEENNIVRSDSLSVVFIFELNEFISSKKLKFIRPLNICIMSNDGVYYAKNEELKLYSFDRDLKSAVLDIELQFCELWKDFVQVNEEKLHPTDIDFKMKLQSYAEEYDVL</sequence>
<keyword evidence="2" id="KW-1185">Reference proteome</keyword>
<accession>A0AA96ZVZ3</accession>
<dbReference type="AlphaFoldDB" id="A0AA96ZVZ3"/>